<accession>A0ABZ2KPY1</accession>
<name>A0ABZ2KPY1_9BACT</name>
<evidence type="ECO:0000313" key="1">
    <source>
        <dbReference type="EMBL" id="WXA99125.1"/>
    </source>
</evidence>
<protein>
    <submittedName>
        <fullName evidence="1">Uncharacterized protein</fullName>
    </submittedName>
</protein>
<organism evidence="1 2">
    <name type="scientific">Pendulispora brunnea</name>
    <dbReference type="NCBI Taxonomy" id="2905690"/>
    <lineage>
        <taxon>Bacteria</taxon>
        <taxon>Pseudomonadati</taxon>
        <taxon>Myxococcota</taxon>
        <taxon>Myxococcia</taxon>
        <taxon>Myxococcales</taxon>
        <taxon>Sorangiineae</taxon>
        <taxon>Pendulisporaceae</taxon>
        <taxon>Pendulispora</taxon>
    </lineage>
</organism>
<dbReference type="EMBL" id="CP089982">
    <property type="protein sequence ID" value="WXA99125.1"/>
    <property type="molecule type" value="Genomic_DNA"/>
</dbReference>
<gene>
    <name evidence="1" type="ORF">LZC95_20170</name>
</gene>
<evidence type="ECO:0000313" key="2">
    <source>
        <dbReference type="Proteomes" id="UP001379533"/>
    </source>
</evidence>
<keyword evidence="2" id="KW-1185">Reference proteome</keyword>
<sequence length="415" mass="45257">MRNLEDLHEALSEFIDQDEATVMVLRSRDEELAPVAHCLRELDAGIPHVLFVDVTPLGSNLLAYVEAVLTSLVKAAEEVQVELQEDGEPPLPPFPDVCFNRMVEPMVRLRTAFGHLATSWLPDDNRHFVVALLPDTIVDRQVHAHVVGWLLPQAGFEPWLARTRFIVRDDKASSFVVDTACRARLPGVVYLDTRLTAADHVESLLQDANNNDLELGQRLNALLQCAMVEVSLGRLPQAMAKFAPLYEHYAAHGIHQMQGLVLLQVAEAFRRANSLGLARNCLLGALDLATKNGDLGMMATSTHALVPIAAAQAAHLEVESASSVGMGAAAALKMHDLHADFFLRLGDARAGFGNWAGAITSWTDGATFARDHAGQAMLLQLLGRLQDYAARAGYPDTARQYAAEIQRIRATGESA</sequence>
<proteinExistence type="predicted"/>
<dbReference type="RefSeq" id="WP_394849758.1">
    <property type="nucleotide sequence ID" value="NZ_CP089982.1"/>
</dbReference>
<dbReference type="Proteomes" id="UP001379533">
    <property type="component" value="Chromosome"/>
</dbReference>
<reference evidence="1 2" key="1">
    <citation type="submission" date="2021-12" db="EMBL/GenBank/DDBJ databases">
        <title>Discovery of the Pendulisporaceae a myxobacterial family with distinct sporulation behavior and unique specialized metabolism.</title>
        <authorList>
            <person name="Garcia R."/>
            <person name="Popoff A."/>
            <person name="Bader C.D."/>
            <person name="Loehr J."/>
            <person name="Walesch S."/>
            <person name="Walt C."/>
            <person name="Boldt J."/>
            <person name="Bunk B."/>
            <person name="Haeckl F.J.F.P.J."/>
            <person name="Gunesch A.P."/>
            <person name="Birkelbach J."/>
            <person name="Nuebel U."/>
            <person name="Pietschmann T."/>
            <person name="Bach T."/>
            <person name="Mueller R."/>
        </authorList>
    </citation>
    <scope>NUCLEOTIDE SEQUENCE [LARGE SCALE GENOMIC DNA]</scope>
    <source>
        <strain evidence="1 2">MSr12523</strain>
    </source>
</reference>